<dbReference type="InterPro" id="IPR018392">
    <property type="entry name" value="LysM"/>
</dbReference>
<keyword evidence="3" id="KW-0812">Transmembrane</keyword>
<feature type="domain" description="LysM" evidence="4">
    <location>
        <begin position="58"/>
        <end position="102"/>
    </location>
</feature>
<organism evidence="5 6">
    <name type="scientific">Erythroxylum novogranatense</name>
    <dbReference type="NCBI Taxonomy" id="1862640"/>
    <lineage>
        <taxon>Eukaryota</taxon>
        <taxon>Viridiplantae</taxon>
        <taxon>Streptophyta</taxon>
        <taxon>Embryophyta</taxon>
        <taxon>Tracheophyta</taxon>
        <taxon>Spermatophyta</taxon>
        <taxon>Magnoliopsida</taxon>
        <taxon>eudicotyledons</taxon>
        <taxon>Gunneridae</taxon>
        <taxon>Pentapetalae</taxon>
        <taxon>rosids</taxon>
        <taxon>fabids</taxon>
        <taxon>Malpighiales</taxon>
        <taxon>Erythroxylaceae</taxon>
        <taxon>Erythroxylum</taxon>
    </lineage>
</organism>
<dbReference type="AlphaFoldDB" id="A0AAV8TQP1"/>
<comment type="caution">
    <text evidence="5">The sequence shown here is derived from an EMBL/GenBank/DDBJ whole genome shotgun (WGS) entry which is preliminary data.</text>
</comment>
<evidence type="ECO:0000256" key="2">
    <source>
        <dbReference type="ARBA" id="ARBA00023026"/>
    </source>
</evidence>
<proteinExistence type="predicted"/>
<dbReference type="PANTHER" id="PTHR34997">
    <property type="entry name" value="AM15"/>
    <property type="match status" value="1"/>
</dbReference>
<keyword evidence="3" id="KW-0472">Membrane</keyword>
<keyword evidence="6" id="KW-1185">Reference proteome</keyword>
<evidence type="ECO:0000259" key="4">
    <source>
        <dbReference type="PROSITE" id="PS51782"/>
    </source>
</evidence>
<dbReference type="Gene3D" id="3.10.350.10">
    <property type="entry name" value="LysM domain"/>
    <property type="match status" value="1"/>
</dbReference>
<dbReference type="Proteomes" id="UP001159364">
    <property type="component" value="Linkage Group LG04"/>
</dbReference>
<accession>A0AAV8TQP1</accession>
<sequence length="107" mass="11914">MMKVSSENQKEFGHNIQKSKDMANGTVKTVIFMLFLLFIVSESRIMTKEETATLNCETVHGVVKGETCFLVAQQSQLDLDEFAAINPNVDCAHLFVGQWLCVAASKQ</sequence>
<evidence type="ECO:0000313" key="6">
    <source>
        <dbReference type="Proteomes" id="UP001159364"/>
    </source>
</evidence>
<dbReference type="PROSITE" id="PS51782">
    <property type="entry name" value="LYSM"/>
    <property type="match status" value="1"/>
</dbReference>
<gene>
    <name evidence="5" type="ORF">K2173_023983</name>
</gene>
<dbReference type="GO" id="GO:0008061">
    <property type="term" value="F:chitin binding"/>
    <property type="evidence" value="ECO:0007669"/>
    <property type="project" value="UniProtKB-KW"/>
</dbReference>
<feature type="transmembrane region" description="Helical" evidence="3">
    <location>
        <begin position="21"/>
        <end position="40"/>
    </location>
</feature>
<dbReference type="PANTHER" id="PTHR34997:SF1">
    <property type="entry name" value="PEPTIDOGLYCAN-BINDING LYSIN DOMAIN"/>
    <property type="match status" value="1"/>
</dbReference>
<name>A0AAV8TQP1_9ROSI</name>
<evidence type="ECO:0000313" key="5">
    <source>
        <dbReference type="EMBL" id="KAJ8768988.1"/>
    </source>
</evidence>
<evidence type="ECO:0000256" key="3">
    <source>
        <dbReference type="SAM" id="Phobius"/>
    </source>
</evidence>
<keyword evidence="3" id="KW-1133">Transmembrane helix</keyword>
<dbReference type="InterPro" id="IPR052210">
    <property type="entry name" value="LysM1-like"/>
</dbReference>
<dbReference type="InterPro" id="IPR036779">
    <property type="entry name" value="LysM_dom_sf"/>
</dbReference>
<keyword evidence="1" id="KW-0147">Chitin-binding</keyword>
<keyword evidence="2" id="KW-0843">Virulence</keyword>
<dbReference type="Pfam" id="PF01476">
    <property type="entry name" value="LysM"/>
    <property type="match status" value="1"/>
</dbReference>
<dbReference type="SUPFAM" id="SSF54106">
    <property type="entry name" value="LysM domain"/>
    <property type="match status" value="1"/>
</dbReference>
<evidence type="ECO:0000256" key="1">
    <source>
        <dbReference type="ARBA" id="ARBA00022669"/>
    </source>
</evidence>
<dbReference type="CDD" id="cd00118">
    <property type="entry name" value="LysM"/>
    <property type="match status" value="1"/>
</dbReference>
<protein>
    <recommendedName>
        <fullName evidence="4">LysM domain-containing protein</fullName>
    </recommendedName>
</protein>
<dbReference type="SMART" id="SM00257">
    <property type="entry name" value="LysM"/>
    <property type="match status" value="1"/>
</dbReference>
<reference evidence="5 6" key="1">
    <citation type="submission" date="2021-09" db="EMBL/GenBank/DDBJ databases">
        <title>Genomic insights and catalytic innovation underlie evolution of tropane alkaloids biosynthesis.</title>
        <authorList>
            <person name="Wang Y.-J."/>
            <person name="Tian T."/>
            <person name="Huang J.-P."/>
            <person name="Huang S.-X."/>
        </authorList>
    </citation>
    <scope>NUCLEOTIDE SEQUENCE [LARGE SCALE GENOMIC DNA]</scope>
    <source>
        <strain evidence="5">KIB-2018</strain>
        <tissue evidence="5">Leaf</tissue>
    </source>
</reference>
<dbReference type="EMBL" id="JAIWQS010000004">
    <property type="protein sequence ID" value="KAJ8768988.1"/>
    <property type="molecule type" value="Genomic_DNA"/>
</dbReference>